<name>A0A517Y0M8_9BACT</name>
<organism evidence="3 4">
    <name type="scientific">Urbifossiella limnaea</name>
    <dbReference type="NCBI Taxonomy" id="2528023"/>
    <lineage>
        <taxon>Bacteria</taxon>
        <taxon>Pseudomonadati</taxon>
        <taxon>Planctomycetota</taxon>
        <taxon>Planctomycetia</taxon>
        <taxon>Gemmatales</taxon>
        <taxon>Gemmataceae</taxon>
        <taxon>Urbifossiella</taxon>
    </lineage>
</organism>
<dbReference type="Proteomes" id="UP000319576">
    <property type="component" value="Chromosome"/>
</dbReference>
<sequence length="130" mass="14435">MRYRDHSAGVESGMPPTDECDDLRRKLAHAEAVIAELRGVVADLRKQVEAQQAHIHRLVKMTFGRGGERVEGPTMFDGIDPPEAELPPPPVEPPAPEPPASTKRKFGRLQEDLLERFALPPSVSESRPRL</sequence>
<dbReference type="AlphaFoldDB" id="A0A517Y0M8"/>
<evidence type="ECO:0000313" key="3">
    <source>
        <dbReference type="EMBL" id="QDU23301.1"/>
    </source>
</evidence>
<proteinExistence type="predicted"/>
<accession>A0A517Y0M8</accession>
<reference evidence="3 4" key="1">
    <citation type="submission" date="2019-02" db="EMBL/GenBank/DDBJ databases">
        <title>Deep-cultivation of Planctomycetes and their phenomic and genomic characterization uncovers novel biology.</title>
        <authorList>
            <person name="Wiegand S."/>
            <person name="Jogler M."/>
            <person name="Boedeker C."/>
            <person name="Pinto D."/>
            <person name="Vollmers J."/>
            <person name="Rivas-Marin E."/>
            <person name="Kohn T."/>
            <person name="Peeters S.H."/>
            <person name="Heuer A."/>
            <person name="Rast P."/>
            <person name="Oberbeckmann S."/>
            <person name="Bunk B."/>
            <person name="Jeske O."/>
            <person name="Meyerdierks A."/>
            <person name="Storesund J.E."/>
            <person name="Kallscheuer N."/>
            <person name="Luecker S."/>
            <person name="Lage O.M."/>
            <person name="Pohl T."/>
            <person name="Merkel B.J."/>
            <person name="Hornburger P."/>
            <person name="Mueller R.-W."/>
            <person name="Bruemmer F."/>
            <person name="Labrenz M."/>
            <person name="Spormann A.M."/>
            <person name="Op den Camp H."/>
            <person name="Overmann J."/>
            <person name="Amann R."/>
            <person name="Jetten M.S.M."/>
            <person name="Mascher T."/>
            <person name="Medema M.H."/>
            <person name="Devos D.P."/>
            <person name="Kaster A.-K."/>
            <person name="Ovreas L."/>
            <person name="Rohde M."/>
            <person name="Galperin M.Y."/>
            <person name="Jogler C."/>
        </authorList>
    </citation>
    <scope>NUCLEOTIDE SEQUENCE [LARGE SCALE GENOMIC DNA]</scope>
    <source>
        <strain evidence="3 4">ETA_A1</strain>
    </source>
</reference>
<protein>
    <submittedName>
        <fullName evidence="3">Uncharacterized protein</fullName>
    </submittedName>
</protein>
<evidence type="ECO:0000256" key="1">
    <source>
        <dbReference type="SAM" id="Coils"/>
    </source>
</evidence>
<feature type="coiled-coil region" evidence="1">
    <location>
        <begin position="20"/>
        <end position="54"/>
    </location>
</feature>
<dbReference type="KEGG" id="uli:ETAA1_52960"/>
<gene>
    <name evidence="3" type="ORF">ETAA1_52960</name>
</gene>
<feature type="compositionally biased region" description="Pro residues" evidence="2">
    <location>
        <begin position="84"/>
        <end position="99"/>
    </location>
</feature>
<evidence type="ECO:0000313" key="4">
    <source>
        <dbReference type="Proteomes" id="UP000319576"/>
    </source>
</evidence>
<feature type="region of interest" description="Disordered" evidence="2">
    <location>
        <begin position="66"/>
        <end position="106"/>
    </location>
</feature>
<evidence type="ECO:0000256" key="2">
    <source>
        <dbReference type="SAM" id="MobiDB-lite"/>
    </source>
</evidence>
<keyword evidence="4" id="KW-1185">Reference proteome</keyword>
<dbReference type="EMBL" id="CP036273">
    <property type="protein sequence ID" value="QDU23301.1"/>
    <property type="molecule type" value="Genomic_DNA"/>
</dbReference>
<keyword evidence="1" id="KW-0175">Coiled coil</keyword>